<dbReference type="GO" id="GO:0016491">
    <property type="term" value="F:oxidoreductase activity"/>
    <property type="evidence" value="ECO:0007669"/>
    <property type="project" value="UniProtKB-KW"/>
</dbReference>
<dbReference type="Gene3D" id="3.40.50.720">
    <property type="entry name" value="NAD(P)-binding Rossmann-like Domain"/>
    <property type="match status" value="1"/>
</dbReference>
<dbReference type="PANTHER" id="PTHR47534:SF3">
    <property type="entry name" value="ALCOHOL DEHYDROGENASE-LIKE C-TERMINAL DOMAIN-CONTAINING PROTEIN"/>
    <property type="match status" value="1"/>
</dbReference>
<dbReference type="AlphaFoldDB" id="A0A2J6QSM2"/>
<dbReference type="Pfam" id="PF00106">
    <property type="entry name" value="adh_short"/>
    <property type="match status" value="1"/>
</dbReference>
<evidence type="ECO:0000313" key="2">
    <source>
        <dbReference type="EMBL" id="PMD29263.1"/>
    </source>
</evidence>
<proteinExistence type="predicted"/>
<dbReference type="InterPro" id="IPR036291">
    <property type="entry name" value="NAD(P)-bd_dom_sf"/>
</dbReference>
<evidence type="ECO:0000256" key="1">
    <source>
        <dbReference type="ARBA" id="ARBA00023002"/>
    </source>
</evidence>
<dbReference type="SUPFAM" id="SSF51735">
    <property type="entry name" value="NAD(P)-binding Rossmann-fold domains"/>
    <property type="match status" value="1"/>
</dbReference>
<dbReference type="InterPro" id="IPR052228">
    <property type="entry name" value="Sec_Metab_Biosynth_Oxidored"/>
</dbReference>
<keyword evidence="3" id="KW-1185">Reference proteome</keyword>
<dbReference type="OrthoDB" id="2898509at2759"/>
<accession>A0A2J6QSM2</accession>
<dbReference type="Proteomes" id="UP000235786">
    <property type="component" value="Unassembled WGS sequence"/>
</dbReference>
<reference evidence="2 3" key="1">
    <citation type="submission" date="2016-04" db="EMBL/GenBank/DDBJ databases">
        <title>A degradative enzymes factory behind the ericoid mycorrhizal symbiosis.</title>
        <authorList>
            <consortium name="DOE Joint Genome Institute"/>
            <person name="Martino E."/>
            <person name="Morin E."/>
            <person name="Grelet G."/>
            <person name="Kuo A."/>
            <person name="Kohler A."/>
            <person name="Daghino S."/>
            <person name="Barry K."/>
            <person name="Choi C."/>
            <person name="Cichocki N."/>
            <person name="Clum A."/>
            <person name="Copeland A."/>
            <person name="Hainaut M."/>
            <person name="Haridas S."/>
            <person name="Labutti K."/>
            <person name="Lindquist E."/>
            <person name="Lipzen A."/>
            <person name="Khouja H.-R."/>
            <person name="Murat C."/>
            <person name="Ohm R."/>
            <person name="Olson A."/>
            <person name="Spatafora J."/>
            <person name="Veneault-Fourrey C."/>
            <person name="Henrissat B."/>
            <person name="Grigoriev I."/>
            <person name="Martin F."/>
            <person name="Perotto S."/>
        </authorList>
    </citation>
    <scope>NUCLEOTIDE SEQUENCE [LARGE SCALE GENOMIC DNA]</scope>
    <source>
        <strain evidence="2 3">F</strain>
    </source>
</reference>
<keyword evidence="1" id="KW-0560">Oxidoreductase</keyword>
<name>A0A2J6QSM2_HYAVF</name>
<dbReference type="InterPro" id="IPR002347">
    <property type="entry name" value="SDR_fam"/>
</dbReference>
<sequence>MSTFLHSSNPPLSEIKATNSRLTAGNAPRNAVFVGATSGIGKATLTRLVAQQTPIKIYVIGRNAAKQQNFLDQLRGSNSQADIVFLEGEVSLMAEVRRVCDEIKGRESSLDALFLSTGYIPWGGREETSEGIELFSALAYYGRLLFVLHLLPLLKASTHNPRIVNLGGAGLETSKLLLDDIDLQKPANWSIGNLAAQIATAMSLTLSRLAEENPNVVFVFANPGLVVTNIYNQGYGGKWYMKAFVGIMKPAMKIVALSEADAGERCLYLLTSAWSGRDALTMMKTKSGALFSITYKFETVQWEGVMTESQRKDAGNKFWSRMQEVLRPYL</sequence>
<dbReference type="PANTHER" id="PTHR47534">
    <property type="entry name" value="YALI0E05731P"/>
    <property type="match status" value="1"/>
</dbReference>
<evidence type="ECO:0000313" key="3">
    <source>
        <dbReference type="Proteomes" id="UP000235786"/>
    </source>
</evidence>
<organism evidence="2 3">
    <name type="scientific">Hyaloscypha variabilis (strain UAMH 11265 / GT02V1 / F)</name>
    <name type="common">Meliniomyces variabilis</name>
    <dbReference type="NCBI Taxonomy" id="1149755"/>
    <lineage>
        <taxon>Eukaryota</taxon>
        <taxon>Fungi</taxon>
        <taxon>Dikarya</taxon>
        <taxon>Ascomycota</taxon>
        <taxon>Pezizomycotina</taxon>
        <taxon>Leotiomycetes</taxon>
        <taxon>Helotiales</taxon>
        <taxon>Hyaloscyphaceae</taxon>
        <taxon>Hyaloscypha</taxon>
        <taxon>Hyaloscypha variabilis</taxon>
    </lineage>
</organism>
<dbReference type="STRING" id="1149755.A0A2J6QSM2"/>
<gene>
    <name evidence="2" type="ORF">L207DRAFT_261610</name>
</gene>
<protein>
    <submittedName>
        <fullName evidence="2">NAD(P)-binding protein</fullName>
    </submittedName>
</protein>
<dbReference type="EMBL" id="KZ613976">
    <property type="protein sequence ID" value="PMD29263.1"/>
    <property type="molecule type" value="Genomic_DNA"/>
</dbReference>